<evidence type="ECO:0000256" key="9">
    <source>
        <dbReference type="PROSITE-ProRule" id="PRU00782"/>
    </source>
</evidence>
<feature type="domain" description="Myosin motor" evidence="12">
    <location>
        <begin position="1"/>
        <end position="676"/>
    </location>
</feature>
<comment type="similarity">
    <text evidence="1 9">Belongs to the TRAFAC class myosin-kinesin ATPase superfamily. Myosin family.</text>
</comment>
<feature type="region of interest" description="Disordered" evidence="11">
    <location>
        <begin position="1786"/>
        <end position="1835"/>
    </location>
</feature>
<dbReference type="SMART" id="SM00242">
    <property type="entry name" value="MYSc"/>
    <property type="match status" value="1"/>
</dbReference>
<dbReference type="Gene3D" id="1.20.120.720">
    <property type="entry name" value="Myosin VI head, motor domain, U50 subdomain"/>
    <property type="match status" value="1"/>
</dbReference>
<dbReference type="PRINTS" id="PR00193">
    <property type="entry name" value="MYOSINHEAVY"/>
</dbReference>
<dbReference type="FunFam" id="1.20.5.340:FF:000009">
    <property type="entry name" value="myosin-11 isoform X2"/>
    <property type="match status" value="1"/>
</dbReference>
<evidence type="ECO:0000256" key="10">
    <source>
        <dbReference type="SAM" id="Coils"/>
    </source>
</evidence>
<dbReference type="FunFam" id="3.30.70.1590:FF:000001">
    <property type="entry name" value="Myosin heavy chain"/>
    <property type="match status" value="1"/>
</dbReference>
<dbReference type="Gene3D" id="4.10.270.10">
    <property type="entry name" value="Myosin, subunit A"/>
    <property type="match status" value="1"/>
</dbReference>
<dbReference type="GO" id="GO:0000146">
    <property type="term" value="F:microfilament motor activity"/>
    <property type="evidence" value="ECO:0007669"/>
    <property type="project" value="TreeGrafter"/>
</dbReference>
<keyword evidence="5 10" id="KW-0175">Coiled coil</keyword>
<dbReference type="GO" id="GO:0016020">
    <property type="term" value="C:membrane"/>
    <property type="evidence" value="ECO:0007669"/>
    <property type="project" value="TreeGrafter"/>
</dbReference>
<dbReference type="GO" id="GO:0006936">
    <property type="term" value="P:muscle contraction"/>
    <property type="evidence" value="ECO:0007669"/>
    <property type="project" value="UniProtKB-ARBA"/>
</dbReference>
<evidence type="ECO:0000256" key="1">
    <source>
        <dbReference type="ARBA" id="ARBA00008314"/>
    </source>
</evidence>
<dbReference type="GO" id="GO:0045214">
    <property type="term" value="P:sarcomere organization"/>
    <property type="evidence" value="ECO:0007669"/>
    <property type="project" value="UniProtKB-ARBA"/>
</dbReference>
<evidence type="ECO:0000256" key="8">
    <source>
        <dbReference type="ARBA" id="ARBA00023203"/>
    </source>
</evidence>
<dbReference type="Gene3D" id="3.40.850.10">
    <property type="entry name" value="Kinesin motor domain"/>
    <property type="match status" value="1"/>
</dbReference>
<comment type="caution">
    <text evidence="13">The sequence shown here is derived from an EMBL/GenBank/DDBJ whole genome shotgun (WGS) entry which is preliminary data.</text>
</comment>
<dbReference type="InterPro" id="IPR027417">
    <property type="entry name" value="P-loop_NTPase"/>
</dbReference>
<feature type="binding site" evidence="9">
    <location>
        <begin position="82"/>
        <end position="89"/>
    </location>
    <ligand>
        <name>ATP</name>
        <dbReference type="ChEBI" id="CHEBI:30616"/>
    </ligand>
</feature>
<evidence type="ECO:0000256" key="11">
    <source>
        <dbReference type="SAM" id="MobiDB-lite"/>
    </source>
</evidence>
<dbReference type="InterPro" id="IPR000048">
    <property type="entry name" value="IQ_motif_EF-hand-BS"/>
</dbReference>
<dbReference type="GO" id="GO:0005516">
    <property type="term" value="F:calmodulin binding"/>
    <property type="evidence" value="ECO:0007669"/>
    <property type="project" value="UniProtKB-KW"/>
</dbReference>
<dbReference type="GO" id="GO:0051015">
    <property type="term" value="F:actin filament binding"/>
    <property type="evidence" value="ECO:0007669"/>
    <property type="project" value="TreeGrafter"/>
</dbReference>
<dbReference type="PANTHER" id="PTHR13140:SF857">
    <property type="entry name" value="MYOSIN-11"/>
    <property type="match status" value="1"/>
</dbReference>
<dbReference type="Gene3D" id="6.10.250.2420">
    <property type="match status" value="1"/>
</dbReference>
<dbReference type="InterPro" id="IPR036961">
    <property type="entry name" value="Kinesin_motor_dom_sf"/>
</dbReference>
<dbReference type="SMART" id="SM00015">
    <property type="entry name" value="IQ"/>
    <property type="match status" value="1"/>
</dbReference>
<dbReference type="PROSITE" id="PS51456">
    <property type="entry name" value="MYOSIN_MOTOR"/>
    <property type="match status" value="1"/>
</dbReference>
<dbReference type="Gene3D" id="1.20.58.530">
    <property type="match status" value="1"/>
</dbReference>
<dbReference type="GO" id="GO:0031033">
    <property type="term" value="P:myosin filament organization"/>
    <property type="evidence" value="ECO:0007669"/>
    <property type="project" value="UniProtKB-ARBA"/>
</dbReference>
<proteinExistence type="inferred from homology"/>
<keyword evidence="4" id="KW-0112">Calmodulin-binding</keyword>
<keyword evidence="7 9" id="KW-0505">Motor protein</keyword>
<dbReference type="Pfam" id="PF01576">
    <property type="entry name" value="Myosin_tail_1"/>
    <property type="match status" value="2"/>
</dbReference>
<evidence type="ECO:0000259" key="12">
    <source>
        <dbReference type="PROSITE" id="PS51456"/>
    </source>
</evidence>
<feature type="region of interest" description="Disordered" evidence="11">
    <location>
        <begin position="1521"/>
        <end position="1542"/>
    </location>
</feature>
<dbReference type="FunFam" id="1.20.5.340:FF:000007">
    <property type="entry name" value="Myosin heavy chain, non-muscle"/>
    <property type="match status" value="1"/>
</dbReference>
<accession>A0A922M1U3</accession>
<dbReference type="GO" id="GO:0007015">
    <property type="term" value="P:actin filament organization"/>
    <property type="evidence" value="ECO:0007669"/>
    <property type="project" value="TreeGrafter"/>
</dbReference>
<dbReference type="EMBL" id="JACEFF010000913">
    <property type="protein sequence ID" value="KAH9628453.1"/>
    <property type="molecule type" value="Genomic_DNA"/>
</dbReference>
<dbReference type="FunFam" id="1.10.10.820:FF:000001">
    <property type="entry name" value="Myosin heavy chain"/>
    <property type="match status" value="1"/>
</dbReference>
<evidence type="ECO:0000256" key="2">
    <source>
        <dbReference type="ARBA" id="ARBA00022741"/>
    </source>
</evidence>
<dbReference type="SUPFAM" id="SSF90257">
    <property type="entry name" value="Myosin rod fragments"/>
    <property type="match status" value="4"/>
</dbReference>
<evidence type="ECO:0000313" key="13">
    <source>
        <dbReference type="EMBL" id="KAH9628453.1"/>
    </source>
</evidence>
<keyword evidence="6 9" id="KW-0518">Myosin</keyword>
<feature type="coiled-coil region" evidence="10">
    <location>
        <begin position="740"/>
        <end position="1058"/>
    </location>
</feature>
<gene>
    <name evidence="13" type="ORF">HF086_005906</name>
</gene>
<organism evidence="13 14">
    <name type="scientific">Spodoptera exigua</name>
    <name type="common">Beet armyworm</name>
    <name type="synonym">Noctua fulgens</name>
    <dbReference type="NCBI Taxonomy" id="7107"/>
    <lineage>
        <taxon>Eukaryota</taxon>
        <taxon>Metazoa</taxon>
        <taxon>Ecdysozoa</taxon>
        <taxon>Arthropoda</taxon>
        <taxon>Hexapoda</taxon>
        <taxon>Insecta</taxon>
        <taxon>Pterygota</taxon>
        <taxon>Neoptera</taxon>
        <taxon>Endopterygota</taxon>
        <taxon>Lepidoptera</taxon>
        <taxon>Glossata</taxon>
        <taxon>Ditrysia</taxon>
        <taxon>Noctuoidea</taxon>
        <taxon>Noctuidae</taxon>
        <taxon>Amphipyrinae</taxon>
        <taxon>Spodoptera</taxon>
    </lineage>
</organism>
<dbReference type="Gene3D" id="1.10.10.820">
    <property type="match status" value="1"/>
</dbReference>
<dbReference type="PANTHER" id="PTHR13140">
    <property type="entry name" value="MYOSIN"/>
    <property type="match status" value="1"/>
</dbReference>
<evidence type="ECO:0000313" key="14">
    <source>
        <dbReference type="Proteomes" id="UP000814243"/>
    </source>
</evidence>
<dbReference type="GO" id="GO:0042802">
    <property type="term" value="F:identical protein binding"/>
    <property type="evidence" value="ECO:0007669"/>
    <property type="project" value="UniProtKB-ARBA"/>
</dbReference>
<feature type="region of interest" description="Actin-binding" evidence="9">
    <location>
        <begin position="554"/>
        <end position="576"/>
    </location>
</feature>
<dbReference type="InterPro" id="IPR002928">
    <property type="entry name" value="Myosin_tail"/>
</dbReference>
<keyword evidence="2 9" id="KW-0547">Nucleotide-binding</keyword>
<dbReference type="Pfam" id="PF00063">
    <property type="entry name" value="Myosin_head"/>
    <property type="match status" value="1"/>
</dbReference>
<evidence type="ECO:0000256" key="4">
    <source>
        <dbReference type="ARBA" id="ARBA00022860"/>
    </source>
</evidence>
<dbReference type="FunFam" id="1.20.58.530:FF:000003">
    <property type="entry name" value="Myosin heavy chain 10"/>
    <property type="match status" value="1"/>
</dbReference>
<reference evidence="13" key="1">
    <citation type="journal article" date="2021" name="G3 (Bethesda)">
        <title>Genome and transcriptome analysis of the beet armyworm Spodoptera exigua reveals targets for pest control. .</title>
        <authorList>
            <person name="Simon S."/>
            <person name="Breeschoten T."/>
            <person name="Jansen H.J."/>
            <person name="Dirks R.P."/>
            <person name="Schranz M.E."/>
            <person name="Ros V.I.D."/>
        </authorList>
    </citation>
    <scope>NUCLEOTIDE SEQUENCE</scope>
    <source>
        <strain evidence="13">TB_SE_WUR_2020</strain>
    </source>
</reference>
<evidence type="ECO:0000256" key="7">
    <source>
        <dbReference type="ARBA" id="ARBA00023175"/>
    </source>
</evidence>
<dbReference type="GO" id="GO:0048513">
    <property type="term" value="P:animal organ development"/>
    <property type="evidence" value="ECO:0007669"/>
    <property type="project" value="UniProtKB-ARBA"/>
</dbReference>
<evidence type="ECO:0000256" key="3">
    <source>
        <dbReference type="ARBA" id="ARBA00022840"/>
    </source>
</evidence>
<dbReference type="Gene3D" id="3.30.70.1590">
    <property type="match status" value="1"/>
</dbReference>
<dbReference type="FunFam" id="1.20.120.720:FF:000001">
    <property type="entry name" value="Myosin heavy chain, muscle"/>
    <property type="match status" value="1"/>
</dbReference>
<dbReference type="InterPro" id="IPR001609">
    <property type="entry name" value="Myosin_head_motor_dom-like"/>
</dbReference>
<keyword evidence="8 9" id="KW-0009">Actin-binding</keyword>
<dbReference type="SUPFAM" id="SSF52540">
    <property type="entry name" value="P-loop containing nucleoside triphosphate hydrolases"/>
    <property type="match status" value="1"/>
</dbReference>
<sequence>MTTLPVFDILRSLLRSGQPLQEVAHLHGEDYGEDHNNISYYFDETIVRYHVRSFHLDLKIYYINTSTIYLPDREDQSILCTGESGAGKTENTKKVIQYLAYVAASKPKGSGAGELEQQLLQANPILEAFGNAKTVKNDNSSRFGKFIRINFDASGFIAGANIETYLLEKSRAIRQAKDERTFHIFYQLLAGATTQQRAEYILEDPKSYPFLSNAALPVPGIDDAAEFQATIKSMNIMGMNNEDFNSIFRIVSATLLFGSMQFKQERNSDQATLPDNTVAQKIAHLLGLSVTEMTKAFLKPRIKVGRDFVTKAQTKEQVEFSVEAIGKACYERLFRWLVNRINRSLDRTKRQGASFIGILDMAGFEIFELNSFEQLCINYTNEKLQQLFNHTMFILEQEEYQREGIEWKFIDFGLDLQPTIDLIDKPMGIMALLDEECWFPKATDKTFVEKLVSAHSVHPKFMKTDFRGVADFAIIHYAGKVDYSAEKWLMKNMDPLNENVVSLLQSSQDPFVCHIWKDAEIVGMAQQAMTDTQFGARTRKGMFRTVSQLYKEQLTKLMATLRNTNPNFVRCIIPNHEKKAGKIEAPLVLDQLRCNGVLEGIRICRQGFPNRIPFQEFRQRYELLTPNIIPKGFMDGKKACEQMIEALELDHNLYRVGQSKIFFRAGVLAHLEEERDYKITDLIVNFQAFCRGYLARRNYQKRLQQLNAIRIIQRNCAAYLKLRNWQWWRLYIKVKPLLEVTKQEEKLTQKEDELRQIRERLDTQVKRCQEYEQKYQQANAEKTQLAEQLQAELELCAEAEESRARAAARKQELEELLHDLEGRIEEEEERCNALQQEKKRLQLNIQDLEEQLEEEEAARQKLQLERVQCDSKIKKLEEDLALSDDTNQKLVKEKKILEERANDLSQALAEEEEKAKHLSKLKTKQESAIAELEEKLLKDHQMRQETDRAKRKLETELQDVKEQLAERKAQLEELQIVLTKREEELASAISRADEESAARAAAQKAAREAESALADAHEDLDAERAARTKAEKLRRDLNEELEALKSELLDSLDTTAAQQELRTKREQEVAYLYISLYYYVLMACVKERERRRQKNVKFGLSKDDNFEVENAAFPCEPGNSFSSARDYWQHMCRDPDAARRPDASLLCNALEKAKQVLEAENADLATELKSASAARAEGERRRKQAEAQLQELAAKLQDVERVRSELQEKCVRLQSEAETAAAQLEAAELNASAAHKHSATLGAQLAEAQVAALTQQVADAKKKAEEEAENAAALEEQRKKLSKDVEALHRQIDELQQANDKLDKSKKKIQAELEDTNIDLEAQRAKVVSEERAIAERYAAERDAAERDARDKETRVLSLTRELDTAAEKVEELERTKRLLQSELDELANTQGTADKNVHELEKAKRALESQVAELKAQNEEIEDDLQITEDAKLRLEVNMQAMRAQFERDLQRRGIVKQLRDLEAELDDERKQRAAVLAMRKKLDADLKDAEQALHLANKVKEDAAKQVKKLQQQLKEAAREAEEARAGREEAAAAARDAERRGKALEAEALAHAEELAAADRARRQAEAERDDLLDELNNSSAKSTLLIDEKKRLEARIAALEEDLDEEQSNNEILNDRLRKSQNQIDQLTMELGTEKSATQKLESGKLVLERQNKELKAKLAELETAARTKTKGVITSLELKVANLEEQLEAESRERLAQQKASRKLDKKMKELALQLDEERRHADQYKEQIEKMNVRVKALKRQLDEVEEEVQREKVGKRKAQRELEDMLETHETLTRECNNLRNKLRRQGGGIGLSGASSSSRMKRTSLAPGAGSGDESFDDVNDTTNSVE</sequence>
<keyword evidence="3 9" id="KW-0067">ATP-binding</keyword>
<dbReference type="Gene3D" id="1.20.5.340">
    <property type="match status" value="3"/>
</dbReference>
<protein>
    <recommendedName>
        <fullName evidence="12">Myosin motor domain-containing protein</fullName>
    </recommendedName>
</protein>
<dbReference type="Pfam" id="PF00612">
    <property type="entry name" value="IQ"/>
    <property type="match status" value="1"/>
</dbReference>
<evidence type="ECO:0000256" key="6">
    <source>
        <dbReference type="ARBA" id="ARBA00023123"/>
    </source>
</evidence>
<dbReference type="Proteomes" id="UP000814243">
    <property type="component" value="Unassembled WGS sequence"/>
</dbReference>
<dbReference type="GO" id="GO:0007298">
    <property type="term" value="P:border follicle cell migration"/>
    <property type="evidence" value="ECO:0007669"/>
    <property type="project" value="UniProtKB-ARBA"/>
</dbReference>
<dbReference type="GO" id="GO:0005524">
    <property type="term" value="F:ATP binding"/>
    <property type="evidence" value="ECO:0007669"/>
    <property type="project" value="UniProtKB-UniRule"/>
</dbReference>
<dbReference type="PROSITE" id="PS50096">
    <property type="entry name" value="IQ"/>
    <property type="match status" value="1"/>
</dbReference>
<dbReference type="GO" id="GO:0030017">
    <property type="term" value="C:sarcomere"/>
    <property type="evidence" value="ECO:0007669"/>
    <property type="project" value="UniProtKB-ARBA"/>
</dbReference>
<evidence type="ECO:0000256" key="5">
    <source>
        <dbReference type="ARBA" id="ARBA00023054"/>
    </source>
</evidence>
<dbReference type="GO" id="GO:0016459">
    <property type="term" value="C:myosin complex"/>
    <property type="evidence" value="ECO:0007669"/>
    <property type="project" value="UniProtKB-KW"/>
</dbReference>
<dbReference type="GO" id="GO:0007424">
    <property type="term" value="P:open tracheal system development"/>
    <property type="evidence" value="ECO:0007669"/>
    <property type="project" value="UniProtKB-ARBA"/>
</dbReference>
<name>A0A922M1U3_SPOEX</name>